<dbReference type="InterPro" id="IPR004552">
    <property type="entry name" value="AGP_acyltrans"/>
</dbReference>
<dbReference type="NCBIfam" id="TIGR00530">
    <property type="entry name" value="AGP_acyltrn"/>
    <property type="match status" value="1"/>
</dbReference>
<dbReference type="SMART" id="SM00563">
    <property type="entry name" value="PlsC"/>
    <property type="match status" value="1"/>
</dbReference>
<keyword evidence="4 5" id="KW-0012">Acyltransferase</keyword>
<keyword evidence="5" id="KW-0444">Lipid biosynthesis</keyword>
<feature type="transmembrane region" description="Helical" evidence="6">
    <location>
        <begin position="100"/>
        <end position="121"/>
    </location>
</feature>
<keyword evidence="6" id="KW-0812">Transmembrane</keyword>
<evidence type="ECO:0000256" key="3">
    <source>
        <dbReference type="ARBA" id="ARBA00022679"/>
    </source>
</evidence>
<evidence type="ECO:0000256" key="1">
    <source>
        <dbReference type="ARBA" id="ARBA00004728"/>
    </source>
</evidence>
<gene>
    <name evidence="9" type="ORF">A3Q56_03416</name>
</gene>
<keyword evidence="3 5" id="KW-0808">Transferase</keyword>
<dbReference type="GO" id="GO:0006654">
    <property type="term" value="P:phosphatidic acid biosynthetic process"/>
    <property type="evidence" value="ECO:0007669"/>
    <property type="project" value="TreeGrafter"/>
</dbReference>
<dbReference type="InterPro" id="IPR002123">
    <property type="entry name" value="Plipid/glycerol_acylTrfase"/>
</dbReference>
<comment type="domain">
    <text evidence="5">The HXXXXD motif is essential for acyltransferase activity and may constitute the binding site for the phosphate moiety of the glycerol-3-phosphate.</text>
</comment>
<evidence type="ECO:0000259" key="8">
    <source>
        <dbReference type="SMART" id="SM00563"/>
    </source>
</evidence>
<evidence type="ECO:0000256" key="5">
    <source>
        <dbReference type="RuleBase" id="RU361267"/>
    </source>
</evidence>
<keyword evidence="6" id="KW-0472">Membrane</keyword>
<name>A0A177B608_9BILA</name>
<dbReference type="OrthoDB" id="202234at2759"/>
<feature type="domain" description="Phospholipid/glycerol acyltransferase" evidence="8">
    <location>
        <begin position="275"/>
        <end position="389"/>
    </location>
</feature>
<dbReference type="GO" id="GO:0005783">
    <property type="term" value="C:endoplasmic reticulum"/>
    <property type="evidence" value="ECO:0007669"/>
    <property type="project" value="TreeGrafter"/>
</dbReference>
<comment type="catalytic activity">
    <reaction evidence="5">
        <text>a 1-acyl-sn-glycero-3-phosphate + an acyl-CoA = a 1,2-diacyl-sn-glycero-3-phosphate + CoA</text>
        <dbReference type="Rhea" id="RHEA:19709"/>
        <dbReference type="ChEBI" id="CHEBI:57287"/>
        <dbReference type="ChEBI" id="CHEBI:57970"/>
        <dbReference type="ChEBI" id="CHEBI:58342"/>
        <dbReference type="ChEBI" id="CHEBI:58608"/>
        <dbReference type="EC" id="2.3.1.51"/>
    </reaction>
</comment>
<organism evidence="9 10">
    <name type="scientific">Intoshia linei</name>
    <dbReference type="NCBI Taxonomy" id="1819745"/>
    <lineage>
        <taxon>Eukaryota</taxon>
        <taxon>Metazoa</taxon>
        <taxon>Spiralia</taxon>
        <taxon>Lophotrochozoa</taxon>
        <taxon>Mesozoa</taxon>
        <taxon>Orthonectida</taxon>
        <taxon>Rhopaluridae</taxon>
        <taxon>Intoshia</taxon>
    </lineage>
</organism>
<dbReference type="EC" id="2.3.1.51" evidence="5"/>
<dbReference type="Proteomes" id="UP000078046">
    <property type="component" value="Unassembled WGS sequence"/>
</dbReference>
<feature type="signal peptide" evidence="7">
    <location>
        <begin position="1"/>
        <end position="15"/>
    </location>
</feature>
<evidence type="ECO:0000256" key="6">
    <source>
        <dbReference type="SAM" id="Phobius"/>
    </source>
</evidence>
<feature type="transmembrane region" description="Helical" evidence="6">
    <location>
        <begin position="306"/>
        <end position="324"/>
    </location>
</feature>
<keyword evidence="5" id="KW-1208">Phospholipid metabolism</keyword>
<dbReference type="AlphaFoldDB" id="A0A177B608"/>
<feature type="transmembrane region" description="Helical" evidence="6">
    <location>
        <begin position="62"/>
        <end position="79"/>
    </location>
</feature>
<keyword evidence="10" id="KW-1185">Reference proteome</keyword>
<comment type="caution">
    <text evidence="9">The sequence shown here is derived from an EMBL/GenBank/DDBJ whole genome shotgun (WGS) entry which is preliminary data.</text>
</comment>
<dbReference type="PANTHER" id="PTHR10434:SF11">
    <property type="entry name" value="1-ACYL-SN-GLYCEROL-3-PHOSPHATE ACYLTRANSFERASE"/>
    <property type="match status" value="1"/>
</dbReference>
<feature type="chain" id="PRO_5013221187" description="1-acyl-sn-glycerol-3-phosphate acyltransferase" evidence="7">
    <location>
        <begin position="16"/>
        <end position="430"/>
    </location>
</feature>
<dbReference type="GO" id="GO:0016020">
    <property type="term" value="C:membrane"/>
    <property type="evidence" value="ECO:0007669"/>
    <property type="project" value="InterPro"/>
</dbReference>
<reference evidence="9 10" key="1">
    <citation type="submission" date="2016-04" db="EMBL/GenBank/DDBJ databases">
        <title>The genome of Intoshia linei affirms orthonectids as highly simplified spiralians.</title>
        <authorList>
            <person name="Mikhailov K.V."/>
            <person name="Slusarev G.S."/>
            <person name="Nikitin M.A."/>
            <person name="Logacheva M.D."/>
            <person name="Penin A."/>
            <person name="Aleoshin V."/>
            <person name="Panchin Y.V."/>
        </authorList>
    </citation>
    <scope>NUCLEOTIDE SEQUENCE [LARGE SCALE GENOMIC DNA]</scope>
    <source>
        <strain evidence="9">Intl2013</strain>
        <tissue evidence="9">Whole animal</tissue>
    </source>
</reference>
<keyword evidence="7" id="KW-0732">Signal</keyword>
<dbReference type="Pfam" id="PF01553">
    <property type="entry name" value="Acyltransferase"/>
    <property type="match status" value="1"/>
</dbReference>
<evidence type="ECO:0000256" key="4">
    <source>
        <dbReference type="ARBA" id="ARBA00023315"/>
    </source>
</evidence>
<dbReference type="GO" id="GO:0003841">
    <property type="term" value="F:1-acylglycerol-3-phosphate O-acyltransferase activity"/>
    <property type="evidence" value="ECO:0007669"/>
    <property type="project" value="UniProtKB-UniRule"/>
</dbReference>
<dbReference type="EMBL" id="LWCA01000377">
    <property type="protein sequence ID" value="OAF68854.1"/>
    <property type="molecule type" value="Genomic_DNA"/>
</dbReference>
<dbReference type="PANTHER" id="PTHR10434">
    <property type="entry name" value="1-ACYL-SN-GLYCEROL-3-PHOSPHATE ACYLTRANSFERASE"/>
    <property type="match status" value="1"/>
</dbReference>
<evidence type="ECO:0000313" key="10">
    <source>
        <dbReference type="Proteomes" id="UP000078046"/>
    </source>
</evidence>
<keyword evidence="6" id="KW-1133">Transmembrane helix</keyword>
<sequence>MILHSLSVILGIVLCYSIMTSIEDLDYHCPLYARVLINRPVVYYETHFRCDLVETFNLSASVVYSLIMVLFYLIVSLSLKRGFMTENIMYKTKLDGLKPVLSIISSFILLCHFYLAFHLIYGTSWFCDSVQSSKWLAETIDKDVTQKLNIVNCFSLNSTKFALLRQPTGDIFKSNLSVFQPLLVSIISSWILILIWTLILIMNVGSVKTFNFCKISMEKKIRFSLKQELIKSGCTTPFDFVDSIFASILHYATRILNIDIRYSGNTDILLQEGPCVLILNHQSCLDILPLCKIIPTNIICMAKQSLIYAGAFGFCCALSGSILINRKLKQRTDFANICAKQILDKNLKLIIFPEGTRNSSGEILPFKCGAFNIAVSGKIPIIPVVISPYHFIDHDNKTFKYGIVNVNILPQINTYDMTLEDVPSLCNIYI</sequence>
<protein>
    <recommendedName>
        <fullName evidence="5">1-acyl-sn-glycerol-3-phosphate acyltransferase</fullName>
        <ecNumber evidence="5">2.3.1.51</ecNumber>
    </recommendedName>
</protein>
<dbReference type="SUPFAM" id="SSF69593">
    <property type="entry name" value="Glycerol-3-phosphate (1)-acyltransferase"/>
    <property type="match status" value="1"/>
</dbReference>
<keyword evidence="5" id="KW-0594">Phospholipid biosynthesis</keyword>
<evidence type="ECO:0000313" key="9">
    <source>
        <dbReference type="EMBL" id="OAF68854.1"/>
    </source>
</evidence>
<accession>A0A177B608</accession>
<comment type="similarity">
    <text evidence="2 5">Belongs to the 1-acyl-sn-glycerol-3-phosphate acyltransferase family.</text>
</comment>
<keyword evidence="5" id="KW-0443">Lipid metabolism</keyword>
<feature type="transmembrane region" description="Helical" evidence="6">
    <location>
        <begin position="182"/>
        <end position="204"/>
    </location>
</feature>
<proteinExistence type="inferred from homology"/>
<comment type="pathway">
    <text evidence="1">Phospholipid metabolism; CDP-diacylglycerol biosynthesis; CDP-diacylglycerol from sn-glycerol 3-phosphate: step 2/3.</text>
</comment>
<evidence type="ECO:0000256" key="7">
    <source>
        <dbReference type="SAM" id="SignalP"/>
    </source>
</evidence>
<dbReference type="CDD" id="cd07989">
    <property type="entry name" value="LPLAT_AGPAT-like"/>
    <property type="match status" value="1"/>
</dbReference>
<evidence type="ECO:0000256" key="2">
    <source>
        <dbReference type="ARBA" id="ARBA00008655"/>
    </source>
</evidence>